<dbReference type="PANTHER" id="PTHR33198">
    <property type="entry name" value="ANK_REP_REGION DOMAIN-CONTAINING PROTEIN-RELATED"/>
    <property type="match status" value="1"/>
</dbReference>
<protein>
    <submittedName>
        <fullName evidence="1">Uncharacterized protein</fullName>
    </submittedName>
</protein>
<keyword evidence="2" id="KW-1185">Reference proteome</keyword>
<dbReference type="AlphaFoldDB" id="A0A7D9D9X0"/>
<name>A0A7D9D9X0_PARCT</name>
<sequence>MASAGNLQPMPPFDPKTDVSAVAQRWEQWLKRFQRYLLAMNIKSKARQRAMLLYATGPKVEAIFDTLLDNGLGDDFKTTCEKLTEYFSPSKNVPFEVYKFSQAKQQEHETL</sequence>
<reference evidence="1" key="1">
    <citation type="submission" date="2020-04" db="EMBL/GenBank/DDBJ databases">
        <authorList>
            <person name="Alioto T."/>
            <person name="Alioto T."/>
            <person name="Gomez Garrido J."/>
        </authorList>
    </citation>
    <scope>NUCLEOTIDE SEQUENCE</scope>
    <source>
        <strain evidence="1">A484AB</strain>
    </source>
</reference>
<proteinExistence type="predicted"/>
<dbReference type="OrthoDB" id="5988102at2759"/>
<dbReference type="EMBL" id="CACRXK020000259">
    <property type="protein sequence ID" value="CAB3980122.1"/>
    <property type="molecule type" value="Genomic_DNA"/>
</dbReference>
<accession>A0A7D9D9X0</accession>
<dbReference type="Proteomes" id="UP001152795">
    <property type="component" value="Unassembled WGS sequence"/>
</dbReference>
<evidence type="ECO:0000313" key="2">
    <source>
        <dbReference type="Proteomes" id="UP001152795"/>
    </source>
</evidence>
<gene>
    <name evidence="1" type="ORF">PACLA_8A027684</name>
</gene>
<comment type="caution">
    <text evidence="1">The sequence shown here is derived from an EMBL/GenBank/DDBJ whole genome shotgun (WGS) entry which is preliminary data.</text>
</comment>
<organism evidence="1 2">
    <name type="scientific">Paramuricea clavata</name>
    <name type="common">Red gorgonian</name>
    <name type="synonym">Violescent sea-whip</name>
    <dbReference type="NCBI Taxonomy" id="317549"/>
    <lineage>
        <taxon>Eukaryota</taxon>
        <taxon>Metazoa</taxon>
        <taxon>Cnidaria</taxon>
        <taxon>Anthozoa</taxon>
        <taxon>Octocorallia</taxon>
        <taxon>Malacalcyonacea</taxon>
        <taxon>Plexauridae</taxon>
        <taxon>Paramuricea</taxon>
    </lineage>
</organism>
<evidence type="ECO:0000313" key="1">
    <source>
        <dbReference type="EMBL" id="CAB3980122.1"/>
    </source>
</evidence>